<evidence type="ECO:0000256" key="1">
    <source>
        <dbReference type="ARBA" id="ARBA00012417"/>
    </source>
</evidence>
<dbReference type="InterPro" id="IPR043502">
    <property type="entry name" value="DNA/RNA_pol_sf"/>
</dbReference>
<dbReference type="WBParaSite" id="TREG1_111920.6">
    <property type="protein sequence ID" value="TREG1_111920.6"/>
    <property type="gene ID" value="TREG1_111920"/>
</dbReference>
<dbReference type="SUPFAM" id="SSF56672">
    <property type="entry name" value="DNA/RNA polymerases"/>
    <property type="match status" value="1"/>
</dbReference>
<dbReference type="GO" id="GO:0000724">
    <property type="term" value="P:double-strand break repair via homologous recombination"/>
    <property type="evidence" value="ECO:0007669"/>
    <property type="project" value="TreeGrafter"/>
</dbReference>
<dbReference type="GO" id="GO:0003887">
    <property type="term" value="F:DNA-directed DNA polymerase activity"/>
    <property type="evidence" value="ECO:0007669"/>
    <property type="project" value="UniProtKB-KW"/>
</dbReference>
<dbReference type="InterPro" id="IPR042087">
    <property type="entry name" value="DNA_pol_B_thumb"/>
</dbReference>
<evidence type="ECO:0000313" key="5">
    <source>
        <dbReference type="Proteomes" id="UP000050795"/>
    </source>
</evidence>
<sequence>MFREQQVIFQEILICFKFNHGLFVFSLHRRLLSLDPRGEPLRGERVVYFIAAGRSDQTLLSCVRSLHEIHPSIWFTAKSSASRRLLAPRLNYGYYLDKQFIPPIERMTQVIGWRVRNWLSDLPRSSAFKHHRYALNSGPFSASQGRFTNLGSPSSTFTLSPSSSQMNFSTGLQHNKRCRRPSALMRAFVAQIPQICPSCESLVPNTSSTDQLGHCRTCIQGNSKLMNIGVIKLGCAINHIQSQLNRLETICTYCTVNRGILCDTIWLCNNFNCPVNSKRLLASADLAMLWTRYSKCLNSQIDTVNSW</sequence>
<protein>
    <recommendedName>
        <fullName evidence="1">DNA-directed DNA polymerase</fullName>
        <ecNumber evidence="1">2.7.7.7</ecNumber>
    </recommendedName>
</protein>
<evidence type="ECO:0000256" key="2">
    <source>
        <dbReference type="ARBA" id="ARBA00022679"/>
    </source>
</evidence>
<dbReference type="Gene3D" id="1.10.132.60">
    <property type="entry name" value="DNA polymerase family B, C-terminal domain"/>
    <property type="match status" value="1"/>
</dbReference>
<proteinExistence type="predicted"/>
<keyword evidence="2" id="KW-0808">Transferase</keyword>
<dbReference type="GO" id="GO:0016035">
    <property type="term" value="C:zeta DNA polymerase complex"/>
    <property type="evidence" value="ECO:0007669"/>
    <property type="project" value="InterPro"/>
</dbReference>
<dbReference type="InterPro" id="IPR030559">
    <property type="entry name" value="PolZ_Rev3"/>
</dbReference>
<dbReference type="PANTHER" id="PTHR45812:SF1">
    <property type="entry name" value="DNA POLYMERASE ZETA CATALYTIC SUBUNIT"/>
    <property type="match status" value="1"/>
</dbReference>
<keyword evidence="3" id="KW-0548">Nucleotidyltransferase</keyword>
<dbReference type="GO" id="GO:0005634">
    <property type="term" value="C:nucleus"/>
    <property type="evidence" value="ECO:0007669"/>
    <property type="project" value="TreeGrafter"/>
</dbReference>
<dbReference type="PANTHER" id="PTHR45812">
    <property type="entry name" value="DNA POLYMERASE ZETA CATALYTIC SUBUNIT"/>
    <property type="match status" value="1"/>
</dbReference>
<keyword evidence="5" id="KW-1185">Reference proteome</keyword>
<dbReference type="Proteomes" id="UP000050795">
    <property type="component" value="Unassembled WGS sequence"/>
</dbReference>
<evidence type="ECO:0000256" key="4">
    <source>
        <dbReference type="ARBA" id="ARBA00022932"/>
    </source>
</evidence>
<name>A0AA85IPZ5_TRIRE</name>
<dbReference type="EC" id="2.7.7.7" evidence="1"/>
<dbReference type="AlphaFoldDB" id="A0AA85IPZ5"/>
<organism evidence="5 6">
    <name type="scientific">Trichobilharzia regenti</name>
    <name type="common">Nasal bird schistosome</name>
    <dbReference type="NCBI Taxonomy" id="157069"/>
    <lineage>
        <taxon>Eukaryota</taxon>
        <taxon>Metazoa</taxon>
        <taxon>Spiralia</taxon>
        <taxon>Lophotrochozoa</taxon>
        <taxon>Platyhelminthes</taxon>
        <taxon>Trematoda</taxon>
        <taxon>Digenea</taxon>
        <taxon>Strigeidida</taxon>
        <taxon>Schistosomatoidea</taxon>
        <taxon>Schistosomatidae</taxon>
        <taxon>Trichobilharzia</taxon>
    </lineage>
</organism>
<evidence type="ECO:0000313" key="6">
    <source>
        <dbReference type="WBParaSite" id="TREG1_111920.6"/>
    </source>
</evidence>
<accession>A0AA85IPZ5</accession>
<dbReference type="GO" id="GO:0042276">
    <property type="term" value="P:error-prone translesion synthesis"/>
    <property type="evidence" value="ECO:0007669"/>
    <property type="project" value="TreeGrafter"/>
</dbReference>
<keyword evidence="4" id="KW-0239">DNA-directed DNA polymerase</keyword>
<reference evidence="5" key="1">
    <citation type="submission" date="2022-06" db="EMBL/GenBank/DDBJ databases">
        <authorList>
            <person name="Berger JAMES D."/>
            <person name="Berger JAMES D."/>
        </authorList>
    </citation>
    <scope>NUCLEOTIDE SEQUENCE [LARGE SCALE GENOMIC DNA]</scope>
</reference>
<reference evidence="6" key="2">
    <citation type="submission" date="2023-11" db="UniProtKB">
        <authorList>
            <consortium name="WormBaseParasite"/>
        </authorList>
    </citation>
    <scope>IDENTIFICATION</scope>
</reference>
<evidence type="ECO:0000256" key="3">
    <source>
        <dbReference type="ARBA" id="ARBA00022695"/>
    </source>
</evidence>